<keyword evidence="1" id="KW-0732">Signal</keyword>
<organism evidence="2 3">
    <name type="scientific">Actinomadura nitritigenes</name>
    <dbReference type="NCBI Taxonomy" id="134602"/>
    <lineage>
        <taxon>Bacteria</taxon>
        <taxon>Bacillati</taxon>
        <taxon>Actinomycetota</taxon>
        <taxon>Actinomycetes</taxon>
        <taxon>Streptosporangiales</taxon>
        <taxon>Thermomonosporaceae</taxon>
        <taxon>Actinomadura</taxon>
    </lineage>
</organism>
<protein>
    <recommendedName>
        <fullName evidence="4">Secreted protein</fullName>
    </recommendedName>
</protein>
<sequence>MMKRSMTVMSAVAAVLAGGAALSAADAETARPAAAASAPSAAAKGGASGPWRLNGGAKWPGRATGDVRVKNAHVRICFNFWGSGTKKGFSIYLVRTGAHGYQKTIWSKKYWGPKNKTCSPWKAKNTGYMQAYMSVRSKAYGDVWIYWY</sequence>
<evidence type="ECO:0000313" key="2">
    <source>
        <dbReference type="EMBL" id="MBO2444491.1"/>
    </source>
</evidence>
<evidence type="ECO:0000256" key="1">
    <source>
        <dbReference type="SAM" id="SignalP"/>
    </source>
</evidence>
<dbReference type="RefSeq" id="WP_208272959.1">
    <property type="nucleotide sequence ID" value="NZ_BAAAGM010000104.1"/>
</dbReference>
<keyword evidence="3" id="KW-1185">Reference proteome</keyword>
<evidence type="ECO:0008006" key="4">
    <source>
        <dbReference type="Google" id="ProtNLM"/>
    </source>
</evidence>
<reference evidence="2 3" key="1">
    <citation type="submission" date="2021-03" db="EMBL/GenBank/DDBJ databases">
        <authorList>
            <person name="Kanchanasin P."/>
            <person name="Saeng-In P."/>
            <person name="Phongsopitanun W."/>
            <person name="Yuki M."/>
            <person name="Kudo T."/>
            <person name="Ohkuma M."/>
            <person name="Tanasupawat S."/>
        </authorList>
    </citation>
    <scope>NUCLEOTIDE SEQUENCE [LARGE SCALE GENOMIC DNA]</scope>
    <source>
        <strain evidence="2 3">L46</strain>
    </source>
</reference>
<proteinExistence type="predicted"/>
<accession>A0ABS3RE42</accession>
<evidence type="ECO:0000313" key="3">
    <source>
        <dbReference type="Proteomes" id="UP000666915"/>
    </source>
</evidence>
<comment type="caution">
    <text evidence="2">The sequence shown here is derived from an EMBL/GenBank/DDBJ whole genome shotgun (WGS) entry which is preliminary data.</text>
</comment>
<feature type="signal peptide" evidence="1">
    <location>
        <begin position="1"/>
        <end position="24"/>
    </location>
</feature>
<dbReference type="EMBL" id="JAGEOK010000047">
    <property type="protein sequence ID" value="MBO2444491.1"/>
    <property type="molecule type" value="Genomic_DNA"/>
</dbReference>
<gene>
    <name evidence="2" type="ORF">J4557_43935</name>
</gene>
<dbReference type="Proteomes" id="UP000666915">
    <property type="component" value="Unassembled WGS sequence"/>
</dbReference>
<name>A0ABS3RE42_9ACTN</name>
<feature type="chain" id="PRO_5046624176" description="Secreted protein" evidence="1">
    <location>
        <begin position="25"/>
        <end position="148"/>
    </location>
</feature>